<gene>
    <name evidence="1" type="ORF">CIMG_08726</name>
</gene>
<evidence type="ECO:0000313" key="2">
    <source>
        <dbReference type="Proteomes" id="UP000001261"/>
    </source>
</evidence>
<reference evidence="2" key="2">
    <citation type="journal article" date="2010" name="Genome Res.">
        <title>Population genomic sequencing of Coccidioides fungi reveals recent hybridization and transposon control.</title>
        <authorList>
            <person name="Neafsey D.E."/>
            <person name="Barker B.M."/>
            <person name="Sharpton T.J."/>
            <person name="Stajich J.E."/>
            <person name="Park D.J."/>
            <person name="Whiston E."/>
            <person name="Hung C.-Y."/>
            <person name="McMahan C."/>
            <person name="White J."/>
            <person name="Sykes S."/>
            <person name="Heiman D."/>
            <person name="Young S."/>
            <person name="Zeng Q."/>
            <person name="Abouelleil A."/>
            <person name="Aftuck L."/>
            <person name="Bessette D."/>
            <person name="Brown A."/>
            <person name="FitzGerald M."/>
            <person name="Lui A."/>
            <person name="Macdonald J.P."/>
            <person name="Priest M."/>
            <person name="Orbach M.J."/>
            <person name="Galgiani J.N."/>
            <person name="Kirkland T.N."/>
            <person name="Cole G.T."/>
            <person name="Birren B.W."/>
            <person name="Henn M.R."/>
            <person name="Taylor J.W."/>
            <person name="Rounsley S.D."/>
        </authorList>
    </citation>
    <scope>GENOME REANNOTATION</scope>
    <source>
        <strain evidence="2">RS</strain>
    </source>
</reference>
<dbReference type="EMBL" id="GG704913">
    <property type="protein sequence ID" value="EAS29980.2"/>
    <property type="molecule type" value="Genomic_DNA"/>
</dbReference>
<name>A0A0E1RVJ7_COCIM</name>
<dbReference type="InParanoid" id="A0A0E1RVJ7"/>
<proteinExistence type="predicted"/>
<dbReference type="OrthoDB" id="4183762at2759"/>
<reference evidence="2" key="1">
    <citation type="journal article" date="2009" name="Genome Res.">
        <title>Comparative genomic analyses of the human fungal pathogens Coccidioides and their relatives.</title>
        <authorList>
            <person name="Sharpton T.J."/>
            <person name="Stajich J.E."/>
            <person name="Rounsley S.D."/>
            <person name="Gardner M.J."/>
            <person name="Wortman J.R."/>
            <person name="Jordar V.S."/>
            <person name="Maiti R."/>
            <person name="Kodira C.D."/>
            <person name="Neafsey D.E."/>
            <person name="Zeng Q."/>
            <person name="Hung C.-Y."/>
            <person name="McMahan C."/>
            <person name="Muszewska A."/>
            <person name="Grynberg M."/>
            <person name="Mandel M.A."/>
            <person name="Kellner E.M."/>
            <person name="Barker B.M."/>
            <person name="Galgiani J.N."/>
            <person name="Orbach M.J."/>
            <person name="Kirkland T.N."/>
            <person name="Cole G.T."/>
            <person name="Henn M.R."/>
            <person name="Birren B.W."/>
            <person name="Taylor J.W."/>
        </authorList>
    </citation>
    <scope>NUCLEOTIDE SEQUENCE [LARGE SCALE GENOMIC DNA]</scope>
    <source>
        <strain evidence="2">RS</strain>
    </source>
</reference>
<sequence length="679" mass="78046">MPPTRSARARAPAPASHYQAIVSGPPRSVRPDWDDSTRYSIDQMQKNFEKFVAHLSPPDPSHWLKQVNLSLIEGFLRWYLDIHEQCEKAEGFKVRVRFWRMYYCNEMKQEFPYELKLETKYLVHELVQDYALDETGTLPPNINGDDLFYMQYHLQVNSTIWFPTQRQRSQHGTLRKMMTATSARAGTLVVSSGYLKKPDSLLWGDIQIFMVANPESPSCRVLLVHATHRLNKGKRNKGRPPIYSYFERNDNLAFCVVQDILEYGFQDDVYSSPFIKKPRDIWQHTQIPKHRLSVPIHIKPEKWDLPIFRPGRRDAEGRWTTHPQNPLTFNQFAEDEVRACRSAGLKEIGGLKRYRKGAAAVIANLNEHKRNHIMGHARAGVFQYYVNQRVDTDIQSMFLETPTQDALVKLSTNSSLTRDPSAPQELSNKQKAEVENNVKLEALKKKRLIAKAELIADYGKICNVNNPEKRAEYEHLCKRIRATRKKLRREAFREVHANFFQTIGDKIIEQNYHGQSTVFEPDTSSISAERKELAALEFKNQDATYISDQELVEDRIRSLELRLRLHSLTIPKPLAAKVVACKSAEKSLDPQSFTGLECPICLGFEDYNTISRTYRFANCYVLNSHIDDVHGGISFSAGWCCNYPPGCGVLLHSMAQLKCHAVKAHRTQLPGAKKFGGRR</sequence>
<dbReference type="RefSeq" id="XP_001241563.2">
    <property type="nucleotide sequence ID" value="XM_001241562.2"/>
</dbReference>
<accession>A0A0E1RVJ7</accession>
<dbReference type="Pfam" id="PF11917">
    <property type="entry name" value="DUF3435"/>
    <property type="match status" value="1"/>
</dbReference>
<dbReference type="PANTHER" id="PTHR37535:SF4">
    <property type="entry name" value="FLUG DOMAIN-CONTAINING PROTEIN"/>
    <property type="match status" value="1"/>
</dbReference>
<dbReference type="GeneID" id="4559610"/>
<evidence type="ECO:0000313" key="1">
    <source>
        <dbReference type="EMBL" id="EAS29980.2"/>
    </source>
</evidence>
<dbReference type="STRING" id="246410.A0A0E1RVJ7"/>
<dbReference type="Proteomes" id="UP000001261">
    <property type="component" value="Unassembled WGS sequence"/>
</dbReference>
<keyword evidence="2" id="KW-1185">Reference proteome</keyword>
<dbReference type="InterPro" id="IPR021842">
    <property type="entry name" value="DUF3435"/>
</dbReference>
<organism evidence="1 2">
    <name type="scientific">Coccidioides immitis (strain RS)</name>
    <name type="common">Valley fever fungus</name>
    <dbReference type="NCBI Taxonomy" id="246410"/>
    <lineage>
        <taxon>Eukaryota</taxon>
        <taxon>Fungi</taxon>
        <taxon>Dikarya</taxon>
        <taxon>Ascomycota</taxon>
        <taxon>Pezizomycotina</taxon>
        <taxon>Eurotiomycetes</taxon>
        <taxon>Eurotiomycetidae</taxon>
        <taxon>Onygenales</taxon>
        <taxon>Onygenaceae</taxon>
        <taxon>Coccidioides</taxon>
    </lineage>
</organism>
<dbReference type="AlphaFoldDB" id="A0A0E1RVJ7"/>
<protein>
    <submittedName>
        <fullName evidence="1">FluG domain-containing protein</fullName>
    </submittedName>
</protein>
<dbReference type="PANTHER" id="PTHR37535">
    <property type="entry name" value="FLUG DOMAIN PROTEIN"/>
    <property type="match status" value="1"/>
</dbReference>
<dbReference type="KEGG" id="cim:CIMG_08726"/>
<dbReference type="VEuPathDB" id="FungiDB:CIMG_08726"/>